<evidence type="ECO:0000256" key="1">
    <source>
        <dbReference type="ARBA" id="ARBA00004442"/>
    </source>
</evidence>
<keyword evidence="7" id="KW-0998">Cell outer membrane</keyword>
<dbReference type="Pfam" id="PF02321">
    <property type="entry name" value="OEP"/>
    <property type="match status" value="2"/>
</dbReference>
<comment type="subcellular location">
    <subcellularLocation>
        <location evidence="1">Cell outer membrane</location>
    </subcellularLocation>
</comment>
<evidence type="ECO:0000256" key="6">
    <source>
        <dbReference type="ARBA" id="ARBA00023139"/>
    </source>
</evidence>
<dbReference type="SUPFAM" id="SSF56954">
    <property type="entry name" value="Outer membrane efflux proteins (OEP)"/>
    <property type="match status" value="1"/>
</dbReference>
<protein>
    <submittedName>
        <fullName evidence="9">Putative metal transporter-like exported protein</fullName>
    </submittedName>
</protein>
<dbReference type="PANTHER" id="PTHR30203:SF24">
    <property type="entry name" value="BLR4935 PROTEIN"/>
    <property type="match status" value="1"/>
</dbReference>
<comment type="similarity">
    <text evidence="2">Belongs to the outer membrane factor (OMF) (TC 1.B.17) family.</text>
</comment>
<keyword evidence="8" id="KW-0449">Lipoprotein</keyword>
<evidence type="ECO:0000256" key="2">
    <source>
        <dbReference type="ARBA" id="ARBA00007613"/>
    </source>
</evidence>
<evidence type="ECO:0000256" key="5">
    <source>
        <dbReference type="ARBA" id="ARBA00023136"/>
    </source>
</evidence>
<name>A0A2X2CCF2_PSELU</name>
<organism evidence="9 10">
    <name type="scientific">Pseudomonas luteola</name>
    <dbReference type="NCBI Taxonomy" id="47886"/>
    <lineage>
        <taxon>Bacteria</taxon>
        <taxon>Pseudomonadati</taxon>
        <taxon>Pseudomonadota</taxon>
        <taxon>Gammaproteobacteria</taxon>
        <taxon>Pseudomonadales</taxon>
        <taxon>Pseudomonadaceae</taxon>
        <taxon>Pseudomonas</taxon>
    </lineage>
</organism>
<reference evidence="9 10" key="1">
    <citation type="submission" date="2018-06" db="EMBL/GenBank/DDBJ databases">
        <authorList>
            <consortium name="Pathogen Informatics"/>
            <person name="Doyle S."/>
        </authorList>
    </citation>
    <scope>NUCLEOTIDE SEQUENCE [LARGE SCALE GENOMIC DNA]</scope>
    <source>
        <strain evidence="9 10">NCTC11842</strain>
    </source>
</reference>
<keyword evidence="4" id="KW-0812">Transmembrane</keyword>
<evidence type="ECO:0000256" key="7">
    <source>
        <dbReference type="ARBA" id="ARBA00023237"/>
    </source>
</evidence>
<dbReference type="Gene3D" id="1.20.1600.10">
    <property type="entry name" value="Outer membrane efflux proteins (OEP)"/>
    <property type="match status" value="1"/>
</dbReference>
<proteinExistence type="inferred from homology"/>
<dbReference type="InterPro" id="IPR003423">
    <property type="entry name" value="OMP_efflux"/>
</dbReference>
<dbReference type="PANTHER" id="PTHR30203">
    <property type="entry name" value="OUTER MEMBRANE CATION EFFLUX PROTEIN"/>
    <property type="match status" value="1"/>
</dbReference>
<evidence type="ECO:0000313" key="10">
    <source>
        <dbReference type="Proteomes" id="UP000250443"/>
    </source>
</evidence>
<dbReference type="EMBL" id="UAUF01000010">
    <property type="protein sequence ID" value="SPZ05024.1"/>
    <property type="molecule type" value="Genomic_DNA"/>
</dbReference>
<accession>A0A2X2CCF2</accession>
<keyword evidence="6" id="KW-0564">Palmitate</keyword>
<dbReference type="Proteomes" id="UP000250443">
    <property type="component" value="Unassembled WGS sequence"/>
</dbReference>
<dbReference type="AlphaFoldDB" id="A0A2X2CCF2"/>
<gene>
    <name evidence="9" type="primary">czcC</name>
    <name evidence="9" type="ORF">NCTC11842_01544</name>
</gene>
<evidence type="ECO:0000256" key="3">
    <source>
        <dbReference type="ARBA" id="ARBA00022452"/>
    </source>
</evidence>
<dbReference type="GO" id="GO:0015562">
    <property type="term" value="F:efflux transmembrane transporter activity"/>
    <property type="evidence" value="ECO:0007669"/>
    <property type="project" value="InterPro"/>
</dbReference>
<keyword evidence="5" id="KW-0472">Membrane</keyword>
<dbReference type="InterPro" id="IPR010131">
    <property type="entry name" value="MdtP/NodT-like"/>
</dbReference>
<evidence type="ECO:0000256" key="8">
    <source>
        <dbReference type="ARBA" id="ARBA00023288"/>
    </source>
</evidence>
<keyword evidence="3" id="KW-1134">Transmembrane beta strand</keyword>
<evidence type="ECO:0000313" key="9">
    <source>
        <dbReference type="EMBL" id="SPZ05024.1"/>
    </source>
</evidence>
<sequence>MSVLDTFWKFPNTKLISYGLGLLGYLMASPLTAGPSMGALTLESALSKAYENNPEFSAARQEADVSLGLRQQAGLIPNPELSWDVEDTRSNKQISSVTLTQPIELGGKRQARVDVANASQVLASADIDYRTNSLRADVMQAFYAALKAQEGLQLAKQAVELADKGLTIAKGRVEAGKTSPVELSRAEVQLSTVRVEVRRAQLERDSTYKQLAALLGESVPVFSQVQGSFEHLPGLPARDELLGRIRGTPELRRALLQIDRSEAELHLERTQRIPDIRVSIGSQYDEQERERVNLVGISLPLPLFDRNQGNIYAASRRADQARDLRNAAELRLRSETLQAYEQWEIAVADISEFRQSILPAGRQAVESATRGFAMGKFSFLDVLDAQRTLISSRGQYLQSLESATDALVRLERIYGDAVSFYPSQITHSISR</sequence>
<dbReference type="GO" id="GO:0016020">
    <property type="term" value="C:membrane"/>
    <property type="evidence" value="ECO:0007669"/>
    <property type="project" value="UniProtKB-SubCell"/>
</dbReference>
<evidence type="ECO:0000256" key="4">
    <source>
        <dbReference type="ARBA" id="ARBA00022692"/>
    </source>
</evidence>